<name>A4BT88_9GAMM</name>
<dbReference type="STRING" id="314278.NB231_08297"/>
<proteinExistence type="predicted"/>
<evidence type="ECO:0000313" key="2">
    <source>
        <dbReference type="EMBL" id="EAR21156.1"/>
    </source>
</evidence>
<dbReference type="GO" id="GO:0004803">
    <property type="term" value="F:transposase activity"/>
    <property type="evidence" value="ECO:0007669"/>
    <property type="project" value="InterPro"/>
</dbReference>
<gene>
    <name evidence="2" type="ORF">NB231_08297</name>
</gene>
<dbReference type="GO" id="GO:0003677">
    <property type="term" value="F:DNA binding"/>
    <property type="evidence" value="ECO:0007669"/>
    <property type="project" value="InterPro"/>
</dbReference>
<dbReference type="GO" id="GO:0006313">
    <property type="term" value="P:DNA transposition"/>
    <property type="evidence" value="ECO:0007669"/>
    <property type="project" value="InterPro"/>
</dbReference>
<organism evidence="2 3">
    <name type="scientific">Nitrococcus mobilis Nb-231</name>
    <dbReference type="NCBI Taxonomy" id="314278"/>
    <lineage>
        <taxon>Bacteria</taxon>
        <taxon>Pseudomonadati</taxon>
        <taxon>Pseudomonadota</taxon>
        <taxon>Gammaproteobacteria</taxon>
        <taxon>Chromatiales</taxon>
        <taxon>Ectothiorhodospiraceae</taxon>
        <taxon>Nitrococcus</taxon>
    </lineage>
</organism>
<dbReference type="eggNOG" id="COG3385">
    <property type="taxonomic scope" value="Bacteria"/>
</dbReference>
<sequence length="215" mass="23880">MRRSGAYLGNEGWCIGLELREGRCHSAQGTDEVLARVLPRAGRLTDAALLVRMDSDFDSGKLFGAIAEASAERQRGGGAPIEVLIKWNPRGGGAETIIERALGDITLVWRHPREGKRTAVFEDTLERRGHNGTVIRLRRVLALTERTIDRHGQHLITAKYDLADFLTTLDAKTVDAETIIALYCDHGTHEQFHSELKTDLDLERLPSGKFANNDL</sequence>
<feature type="domain" description="Transposase IS4-like" evidence="1">
    <location>
        <begin position="9"/>
        <end position="213"/>
    </location>
</feature>
<dbReference type="RefSeq" id="WP_005001402.1">
    <property type="nucleotide sequence ID" value="NZ_CH672427.1"/>
</dbReference>
<evidence type="ECO:0000259" key="1">
    <source>
        <dbReference type="Pfam" id="PF01609"/>
    </source>
</evidence>
<dbReference type="SUPFAM" id="SSF53098">
    <property type="entry name" value="Ribonuclease H-like"/>
    <property type="match status" value="1"/>
</dbReference>
<reference evidence="2 3" key="1">
    <citation type="submission" date="2006-02" db="EMBL/GenBank/DDBJ databases">
        <authorList>
            <person name="Waterbury J."/>
            <person name="Ferriera S."/>
            <person name="Johnson J."/>
            <person name="Kravitz S."/>
            <person name="Halpern A."/>
            <person name="Remington K."/>
            <person name="Beeson K."/>
            <person name="Tran B."/>
            <person name="Rogers Y.-H."/>
            <person name="Friedman R."/>
            <person name="Venter J.C."/>
        </authorList>
    </citation>
    <scope>NUCLEOTIDE SEQUENCE [LARGE SCALE GENOMIC DNA]</scope>
    <source>
        <strain evidence="2 3">Nb-231</strain>
    </source>
</reference>
<evidence type="ECO:0000313" key="3">
    <source>
        <dbReference type="Proteomes" id="UP000003374"/>
    </source>
</evidence>
<dbReference type="EMBL" id="AAOF01000012">
    <property type="protein sequence ID" value="EAR21156.1"/>
    <property type="molecule type" value="Genomic_DNA"/>
</dbReference>
<dbReference type="Pfam" id="PF01609">
    <property type="entry name" value="DDE_Tnp_1"/>
    <property type="match status" value="1"/>
</dbReference>
<comment type="caution">
    <text evidence="2">The sequence shown here is derived from an EMBL/GenBank/DDBJ whole genome shotgun (WGS) entry which is preliminary data.</text>
</comment>
<keyword evidence="3" id="KW-1185">Reference proteome</keyword>
<protein>
    <recommendedName>
        <fullName evidence="1">Transposase IS4-like domain-containing protein</fullName>
    </recommendedName>
</protein>
<feature type="non-terminal residue" evidence="2">
    <location>
        <position position="215"/>
    </location>
</feature>
<dbReference type="AlphaFoldDB" id="A4BT88"/>
<dbReference type="InterPro" id="IPR002559">
    <property type="entry name" value="Transposase_11"/>
</dbReference>
<dbReference type="Proteomes" id="UP000003374">
    <property type="component" value="Unassembled WGS sequence"/>
</dbReference>
<dbReference type="InterPro" id="IPR012337">
    <property type="entry name" value="RNaseH-like_sf"/>
</dbReference>
<accession>A4BT88</accession>
<dbReference type="HOGENOM" id="CLU_1285725_0_0_6"/>